<name>A0A0F9M519_9ZZZZ</name>
<reference evidence="1" key="1">
    <citation type="journal article" date="2015" name="Nature">
        <title>Complex archaea that bridge the gap between prokaryotes and eukaryotes.</title>
        <authorList>
            <person name="Spang A."/>
            <person name="Saw J.H."/>
            <person name="Jorgensen S.L."/>
            <person name="Zaremba-Niedzwiedzka K."/>
            <person name="Martijn J."/>
            <person name="Lind A.E."/>
            <person name="van Eijk R."/>
            <person name="Schleper C."/>
            <person name="Guy L."/>
            <person name="Ettema T.J."/>
        </authorList>
    </citation>
    <scope>NUCLEOTIDE SEQUENCE</scope>
</reference>
<organism evidence="1">
    <name type="scientific">marine sediment metagenome</name>
    <dbReference type="NCBI Taxonomy" id="412755"/>
    <lineage>
        <taxon>unclassified sequences</taxon>
        <taxon>metagenomes</taxon>
        <taxon>ecological metagenomes</taxon>
    </lineage>
</organism>
<comment type="caution">
    <text evidence="1">The sequence shown here is derived from an EMBL/GenBank/DDBJ whole genome shotgun (WGS) entry which is preliminary data.</text>
</comment>
<protein>
    <submittedName>
        <fullName evidence="1">Uncharacterized protein</fullName>
    </submittedName>
</protein>
<evidence type="ECO:0000313" key="1">
    <source>
        <dbReference type="EMBL" id="KKM94461.1"/>
    </source>
</evidence>
<accession>A0A0F9M519</accession>
<sequence>MEHTPGPWEVDGPWQVETDLSRFGMGERRTDWRVHGFIGKPSRTIAEVGGWKDRPNAEADARLIAAAPELLEAAEEILDVSGYRLTQDRRPGTMLEKLLQAVEKATGGE</sequence>
<gene>
    <name evidence="1" type="ORF">LCGC14_1198020</name>
</gene>
<dbReference type="AlphaFoldDB" id="A0A0F9M519"/>
<proteinExistence type="predicted"/>
<dbReference type="EMBL" id="LAZR01006136">
    <property type="protein sequence ID" value="KKM94461.1"/>
    <property type="molecule type" value="Genomic_DNA"/>
</dbReference>